<feature type="repeat" description="ANK" evidence="3">
    <location>
        <begin position="691"/>
        <end position="723"/>
    </location>
</feature>
<dbReference type="InParanoid" id="A0A1X7TQ91"/>
<reference evidence="4" key="1">
    <citation type="submission" date="2017-05" db="UniProtKB">
        <authorList>
            <consortium name="EnsemblMetazoa"/>
        </authorList>
    </citation>
    <scope>IDENTIFICATION</scope>
</reference>
<feature type="repeat" description="ANK" evidence="3">
    <location>
        <begin position="559"/>
        <end position="591"/>
    </location>
</feature>
<feature type="repeat" description="ANK" evidence="3">
    <location>
        <begin position="149"/>
        <end position="175"/>
    </location>
</feature>
<accession>A0A1X7TQ91</accession>
<organism evidence="4">
    <name type="scientific">Amphimedon queenslandica</name>
    <name type="common">Sponge</name>
    <dbReference type="NCBI Taxonomy" id="400682"/>
    <lineage>
        <taxon>Eukaryota</taxon>
        <taxon>Metazoa</taxon>
        <taxon>Porifera</taxon>
        <taxon>Demospongiae</taxon>
        <taxon>Heteroscleromorpha</taxon>
        <taxon>Haplosclerida</taxon>
        <taxon>Niphatidae</taxon>
        <taxon>Amphimedon</taxon>
    </lineage>
</organism>
<feature type="repeat" description="ANK" evidence="3">
    <location>
        <begin position="823"/>
        <end position="855"/>
    </location>
</feature>
<dbReference type="PANTHER" id="PTHR24198:SF165">
    <property type="entry name" value="ANKYRIN REPEAT-CONTAINING PROTEIN-RELATED"/>
    <property type="match status" value="1"/>
</dbReference>
<keyword evidence="2 3" id="KW-0040">ANK repeat</keyword>
<dbReference type="Pfam" id="PF12796">
    <property type="entry name" value="Ank_2"/>
    <property type="match status" value="3"/>
</dbReference>
<feature type="repeat" description="ANK" evidence="3">
    <location>
        <begin position="856"/>
        <end position="888"/>
    </location>
</feature>
<feature type="repeat" description="ANK" evidence="3">
    <location>
        <begin position="526"/>
        <end position="558"/>
    </location>
</feature>
<dbReference type="PROSITE" id="PS50088">
    <property type="entry name" value="ANK_REPEAT"/>
    <property type="match status" value="13"/>
</dbReference>
<feature type="repeat" description="ANK" evidence="3">
    <location>
        <begin position="757"/>
        <end position="789"/>
    </location>
</feature>
<dbReference type="eggNOG" id="KOG0502">
    <property type="taxonomic scope" value="Eukaryota"/>
</dbReference>
<proteinExistence type="predicted"/>
<dbReference type="Gene3D" id="1.25.40.20">
    <property type="entry name" value="Ankyrin repeat-containing domain"/>
    <property type="match status" value="7"/>
</dbReference>
<evidence type="ECO:0000256" key="3">
    <source>
        <dbReference type="PROSITE-ProRule" id="PRU00023"/>
    </source>
</evidence>
<feature type="repeat" description="ANK" evidence="3">
    <location>
        <begin position="724"/>
        <end position="756"/>
    </location>
</feature>
<feature type="repeat" description="ANK" evidence="3">
    <location>
        <begin position="625"/>
        <end position="657"/>
    </location>
</feature>
<dbReference type="PANTHER" id="PTHR24198">
    <property type="entry name" value="ANKYRIN REPEAT AND PROTEIN KINASE DOMAIN-CONTAINING PROTEIN"/>
    <property type="match status" value="1"/>
</dbReference>
<evidence type="ECO:0000313" key="4">
    <source>
        <dbReference type="EnsemblMetazoa" id="Aqu2.1.17124_001"/>
    </source>
</evidence>
<dbReference type="PROSITE" id="PS50297">
    <property type="entry name" value="ANK_REP_REGION"/>
    <property type="match status" value="13"/>
</dbReference>
<evidence type="ECO:0000256" key="2">
    <source>
        <dbReference type="ARBA" id="ARBA00023043"/>
    </source>
</evidence>
<dbReference type="InterPro" id="IPR002110">
    <property type="entry name" value="Ankyrin_rpt"/>
</dbReference>
<feature type="repeat" description="ANK" evidence="3">
    <location>
        <begin position="592"/>
        <end position="624"/>
    </location>
</feature>
<sequence>MKDAIKQVPLPHEASEAHCKIVIKLTGSWRDKTVKSLENLIQYLFERDAKRAELIEIHEGSIVVTFLAFSTAQSLIDKVQNKMQFIQYLGIFQIMINGDIVIKREEDINFTFEDSLLHAINHIDSHAEYEKVALLLIELKIKLNYKNTDGQTALMLASEGGHIKIFKSLLQNSANPFIQLPANKGYVGLNHLACTALSEHIYKSIGGKRINPQDDTSIREMLEMAVKERGVSSHFYDSFVHVIENKIKEKFQRLQDCFHALNCSFIDAATNILTSKALVKEAKQKFQLYIKEDATCENAHQLVQLLQPHYSCLNIDLLTIPCTITEPIKEQVEEYNTNLKMFKDTTSLLELAMMTKGMQCPDGVGCSKLILKLNKPWCSRTITELNKLENFCLLDLHTLSFLNLTETHYNSSSYTCTYFLPQSLQTESLMAAVFDQEVSLYKIGVFMVMIDDIPIIMKDEDKSFTFEAALQEAHQTNSENVLFFLLTELNISLSFENDTTDLDTEDPFAIGLLLGIGSDLNIRNSNGLTLLMFASRNGQYKVVKLLLSEDVDIDIQDNDGKTALMLASSNGHHEVAELLLSKDPDINIQDNDGGTALLYVSLNGHHQVAELLLSKDPDINIQNNDGLTALMAASGNGHHQVAELLLSKDPDINIQSNRGGTALMFASVNGHHQVVELLLSKNPDINIQSNHGETALMFASLNGHHQVVERLLHKDPDINIQNNVGGTALMIASANGHHQVVELLLRKDPDINIQNNDGGTALMLASADGHHQVVELLLRKDPDINIQNNDGRTALMIASADGHHQVVELLLRKDPDINIQNNDGRTALMLASADGHYQVVELLLSKDPDINIQNNDGWTALLFASCSGHHQVVELLLSKDPDVNIQINNGMTVVHIILLFSKTYYSFLFAEDTSDACTQFLDRLNSGNYLKILELLLNSHPNHIHNVDGEKLHSLAVAAGFNNFDAVTILMKKCDIAPEHIISAFTCACYLGHSSMILHLSEKITTLPSNERRLLVAAAEGDLGTLISMIYEVGISPDTPLVAGIIPLMIAASCGHIELVDALIQAGADVNKRNDEGMNALDMLRVNKFYNRSDVKELLIINTPAVEPNLVSSNDETTDPVSNNAETTNKKSSTVAAIKSIFGMFSSFMKKAYNPQYSKQKELKIPYGMVTDTPNSAMSSNMAQFVP</sequence>
<dbReference type="Pfam" id="PF00023">
    <property type="entry name" value="Ank"/>
    <property type="match status" value="4"/>
</dbReference>
<dbReference type="OrthoDB" id="424503at2759"/>
<protein>
    <submittedName>
        <fullName evidence="4">Uncharacterized protein</fullName>
    </submittedName>
</protein>
<dbReference type="SMART" id="SM00248">
    <property type="entry name" value="ANK"/>
    <property type="match status" value="14"/>
</dbReference>
<dbReference type="PRINTS" id="PR01415">
    <property type="entry name" value="ANKYRIN"/>
</dbReference>
<feature type="repeat" description="ANK" evidence="3">
    <location>
        <begin position="658"/>
        <end position="690"/>
    </location>
</feature>
<feature type="repeat" description="ANK" evidence="3">
    <location>
        <begin position="1043"/>
        <end position="1075"/>
    </location>
</feature>
<dbReference type="SUPFAM" id="SSF48403">
    <property type="entry name" value="Ankyrin repeat"/>
    <property type="match status" value="3"/>
</dbReference>
<dbReference type="Pfam" id="PF13637">
    <property type="entry name" value="Ank_4"/>
    <property type="match status" value="1"/>
</dbReference>
<keyword evidence="1" id="KW-0677">Repeat</keyword>
<evidence type="ECO:0000256" key="1">
    <source>
        <dbReference type="ARBA" id="ARBA00022737"/>
    </source>
</evidence>
<dbReference type="AlphaFoldDB" id="A0A1X7TQ91"/>
<dbReference type="InterPro" id="IPR036770">
    <property type="entry name" value="Ankyrin_rpt-contain_sf"/>
</dbReference>
<name>A0A1X7TQ91_AMPQE</name>
<dbReference type="EnsemblMetazoa" id="Aqu2.1.17124_001">
    <property type="protein sequence ID" value="Aqu2.1.17124_001"/>
    <property type="gene ID" value="Aqu2.1.17124"/>
</dbReference>
<feature type="repeat" description="ANK" evidence="3">
    <location>
        <begin position="790"/>
        <end position="822"/>
    </location>
</feature>